<proteinExistence type="predicted"/>
<dbReference type="InterPro" id="IPR000182">
    <property type="entry name" value="GNAT_dom"/>
</dbReference>
<dbReference type="GO" id="GO:0016746">
    <property type="term" value="F:acyltransferase activity"/>
    <property type="evidence" value="ECO:0007669"/>
    <property type="project" value="UniProtKB-KW"/>
</dbReference>
<feature type="domain" description="N-acetyltransferase" evidence="3">
    <location>
        <begin position="26"/>
        <end position="172"/>
    </location>
</feature>
<accession>A0ABV5Q7X4</accession>
<dbReference type="PANTHER" id="PTHR43877:SF1">
    <property type="entry name" value="ACETYLTRANSFERASE"/>
    <property type="match status" value="1"/>
</dbReference>
<evidence type="ECO:0000256" key="1">
    <source>
        <dbReference type="ARBA" id="ARBA00022679"/>
    </source>
</evidence>
<dbReference type="PROSITE" id="PS51186">
    <property type="entry name" value="GNAT"/>
    <property type="match status" value="1"/>
</dbReference>
<evidence type="ECO:0000256" key="2">
    <source>
        <dbReference type="ARBA" id="ARBA00023315"/>
    </source>
</evidence>
<name>A0ABV5Q7X4_9ACTN</name>
<evidence type="ECO:0000259" key="3">
    <source>
        <dbReference type="PROSITE" id="PS51186"/>
    </source>
</evidence>
<organism evidence="4 5">
    <name type="scientific">Nonomuraea roseola</name>
    <dbReference type="NCBI Taxonomy" id="46179"/>
    <lineage>
        <taxon>Bacteria</taxon>
        <taxon>Bacillati</taxon>
        <taxon>Actinomycetota</taxon>
        <taxon>Actinomycetes</taxon>
        <taxon>Streptosporangiales</taxon>
        <taxon>Streptosporangiaceae</taxon>
        <taxon>Nonomuraea</taxon>
    </lineage>
</organism>
<dbReference type="InterPro" id="IPR016181">
    <property type="entry name" value="Acyl_CoA_acyltransferase"/>
</dbReference>
<evidence type="ECO:0000313" key="5">
    <source>
        <dbReference type="Proteomes" id="UP001589646"/>
    </source>
</evidence>
<dbReference type="CDD" id="cd04301">
    <property type="entry name" value="NAT_SF"/>
    <property type="match status" value="1"/>
</dbReference>
<comment type="caution">
    <text evidence="4">The sequence shown here is derived from an EMBL/GenBank/DDBJ whole genome shotgun (WGS) entry which is preliminary data.</text>
</comment>
<gene>
    <name evidence="4" type="ORF">ACFFRN_31105</name>
</gene>
<dbReference type="Gene3D" id="3.40.630.30">
    <property type="match status" value="1"/>
</dbReference>
<keyword evidence="2 4" id="KW-0012">Acyltransferase</keyword>
<reference evidence="4 5" key="1">
    <citation type="submission" date="2024-09" db="EMBL/GenBank/DDBJ databases">
        <authorList>
            <person name="Sun Q."/>
            <person name="Mori K."/>
        </authorList>
    </citation>
    <scope>NUCLEOTIDE SEQUENCE [LARGE SCALE GENOMIC DNA]</scope>
    <source>
        <strain evidence="4 5">JCM 3323</strain>
    </source>
</reference>
<keyword evidence="5" id="KW-1185">Reference proteome</keyword>
<dbReference type="InterPro" id="IPR050832">
    <property type="entry name" value="Bact_Acetyltransf"/>
</dbReference>
<keyword evidence="1 4" id="KW-0808">Transferase</keyword>
<dbReference type="Proteomes" id="UP001589646">
    <property type="component" value="Unassembled WGS sequence"/>
</dbReference>
<evidence type="ECO:0000313" key="4">
    <source>
        <dbReference type="EMBL" id="MFB9531068.1"/>
    </source>
</evidence>
<sequence>MTHEIRPGVPEDVEARECVRVTTWKVAYRGIMPDEYLDALKVEPDAVAGMKEGLANALAEGRTPFLVGEIGGKVVGFINFGRCRDEEIGGGHVFALYVLPEKQSNGLGHALMTAAVKQLRADGHEKIGLWVAAGNAQARHFYERFGFISSGRTQPLPPPFPPVEEVHYTLPL</sequence>
<dbReference type="SUPFAM" id="SSF55729">
    <property type="entry name" value="Acyl-CoA N-acyltransferases (Nat)"/>
    <property type="match status" value="1"/>
</dbReference>
<dbReference type="Pfam" id="PF00583">
    <property type="entry name" value="Acetyltransf_1"/>
    <property type="match status" value="1"/>
</dbReference>
<dbReference type="EC" id="2.3.-.-" evidence="4"/>
<dbReference type="PANTHER" id="PTHR43877">
    <property type="entry name" value="AMINOALKYLPHOSPHONATE N-ACETYLTRANSFERASE-RELATED-RELATED"/>
    <property type="match status" value="1"/>
</dbReference>
<dbReference type="EMBL" id="JBHMCE010000010">
    <property type="protein sequence ID" value="MFB9531068.1"/>
    <property type="molecule type" value="Genomic_DNA"/>
</dbReference>
<protein>
    <submittedName>
        <fullName evidence="4">GNAT family N-acetyltransferase</fullName>
        <ecNumber evidence="4">2.3.-.-</ecNumber>
    </submittedName>
</protein>
<dbReference type="RefSeq" id="WP_346124274.1">
    <property type="nucleotide sequence ID" value="NZ_BAAAXC010000015.1"/>
</dbReference>